<dbReference type="EMBL" id="AMGW01000002">
    <property type="protein sequence ID" value="EXJ61929.1"/>
    <property type="molecule type" value="Genomic_DNA"/>
</dbReference>
<comment type="cofactor">
    <cofactor evidence="4">
        <name>Zn(2+)</name>
        <dbReference type="ChEBI" id="CHEBI:29105"/>
    </cofactor>
    <text evidence="4">Binds 1 zinc ion per subunit.</text>
</comment>
<dbReference type="AlphaFoldDB" id="W9WUG2"/>
<dbReference type="InterPro" id="IPR036874">
    <property type="entry name" value="Carbonic_anhydrase_sf"/>
</dbReference>
<dbReference type="GO" id="GO:0008270">
    <property type="term" value="F:zinc ion binding"/>
    <property type="evidence" value="ECO:0007669"/>
    <property type="project" value="InterPro"/>
</dbReference>
<dbReference type="Proteomes" id="UP000019473">
    <property type="component" value="Unassembled WGS sequence"/>
</dbReference>
<keyword evidence="3 4" id="KW-0862">Zinc</keyword>
<dbReference type="Gene3D" id="3.40.1050.10">
    <property type="entry name" value="Carbonic anhydrase"/>
    <property type="match status" value="1"/>
</dbReference>
<organism evidence="5 6">
    <name type="scientific">Cladophialophora yegresii CBS 114405</name>
    <dbReference type="NCBI Taxonomy" id="1182544"/>
    <lineage>
        <taxon>Eukaryota</taxon>
        <taxon>Fungi</taxon>
        <taxon>Dikarya</taxon>
        <taxon>Ascomycota</taxon>
        <taxon>Pezizomycotina</taxon>
        <taxon>Eurotiomycetes</taxon>
        <taxon>Chaetothyriomycetidae</taxon>
        <taxon>Chaetothyriales</taxon>
        <taxon>Herpotrichiellaceae</taxon>
        <taxon>Cladophialophora</taxon>
    </lineage>
</organism>
<dbReference type="RefSeq" id="XP_007754583.1">
    <property type="nucleotide sequence ID" value="XM_007756393.1"/>
</dbReference>
<evidence type="ECO:0000313" key="6">
    <source>
        <dbReference type="Proteomes" id="UP000019473"/>
    </source>
</evidence>
<evidence type="ECO:0000256" key="4">
    <source>
        <dbReference type="PIRSR" id="PIRSR601765-1"/>
    </source>
</evidence>
<dbReference type="SUPFAM" id="SSF53056">
    <property type="entry name" value="beta-carbonic anhydrase, cab"/>
    <property type="match status" value="1"/>
</dbReference>
<proteinExistence type="inferred from homology"/>
<feature type="binding site" evidence="4">
    <location>
        <position position="38"/>
    </location>
    <ligand>
        <name>Zn(2+)</name>
        <dbReference type="ChEBI" id="CHEBI:29105"/>
    </ligand>
</feature>
<protein>
    <submittedName>
        <fullName evidence="5">Carbonate dehydratase</fullName>
    </submittedName>
</protein>
<dbReference type="VEuPathDB" id="FungiDB:A1O7_02360"/>
<dbReference type="HOGENOM" id="CLU_084253_2_1_1"/>
<dbReference type="STRING" id="1182544.W9WUG2"/>
<dbReference type="PANTHER" id="PTHR43175">
    <property type="entry name" value="CARBONIC ANHYDRASE"/>
    <property type="match status" value="1"/>
</dbReference>
<feature type="binding site" evidence="4">
    <location>
        <position position="41"/>
    </location>
    <ligand>
        <name>Zn(2+)</name>
        <dbReference type="ChEBI" id="CHEBI:29105"/>
    </ligand>
</feature>
<sequence length="118" mass="13085">MRAAVFRNAGGRVTEDVIRSLHILRAVVSLELVAIVHHTDCGMSHATDQEVRAFAKPKTAAAAAVVDKMDFGMWKEEHLDETVKEDIRKLREETSLGDLEVLGFVLDTQKGAVREVET</sequence>
<evidence type="ECO:0000256" key="2">
    <source>
        <dbReference type="ARBA" id="ARBA00022723"/>
    </source>
</evidence>
<reference evidence="5 6" key="1">
    <citation type="submission" date="2013-03" db="EMBL/GenBank/DDBJ databases">
        <title>The Genome Sequence of Cladophialophora yegresii CBS 114405.</title>
        <authorList>
            <consortium name="The Broad Institute Genomics Platform"/>
            <person name="Cuomo C."/>
            <person name="de Hoog S."/>
            <person name="Gorbushina A."/>
            <person name="Walker B."/>
            <person name="Young S.K."/>
            <person name="Zeng Q."/>
            <person name="Gargeya S."/>
            <person name="Fitzgerald M."/>
            <person name="Haas B."/>
            <person name="Abouelleil A."/>
            <person name="Allen A.W."/>
            <person name="Alvarado L."/>
            <person name="Arachchi H.M."/>
            <person name="Berlin A.M."/>
            <person name="Chapman S.B."/>
            <person name="Gainer-Dewar J."/>
            <person name="Goldberg J."/>
            <person name="Griggs A."/>
            <person name="Gujja S."/>
            <person name="Hansen M."/>
            <person name="Howarth C."/>
            <person name="Imamovic A."/>
            <person name="Ireland A."/>
            <person name="Larimer J."/>
            <person name="McCowan C."/>
            <person name="Murphy C."/>
            <person name="Pearson M."/>
            <person name="Poon T.W."/>
            <person name="Priest M."/>
            <person name="Roberts A."/>
            <person name="Saif S."/>
            <person name="Shea T."/>
            <person name="Sisk P."/>
            <person name="Sykes S."/>
            <person name="Wortman J."/>
            <person name="Nusbaum C."/>
            <person name="Birren B."/>
        </authorList>
    </citation>
    <scope>NUCLEOTIDE SEQUENCE [LARGE SCALE GENOMIC DNA]</scope>
    <source>
        <strain evidence="5 6">CBS 114405</strain>
    </source>
</reference>
<dbReference type="PANTHER" id="PTHR43175:SF3">
    <property type="entry name" value="CARBON DISULFIDE HYDROLASE"/>
    <property type="match status" value="1"/>
</dbReference>
<comment type="similarity">
    <text evidence="1">Belongs to the beta-class carbonic anhydrase family.</text>
</comment>
<gene>
    <name evidence="5" type="ORF">A1O7_02360</name>
</gene>
<keyword evidence="6" id="KW-1185">Reference proteome</keyword>
<evidence type="ECO:0000313" key="5">
    <source>
        <dbReference type="EMBL" id="EXJ61929.1"/>
    </source>
</evidence>
<dbReference type="GeneID" id="19176968"/>
<evidence type="ECO:0000256" key="3">
    <source>
        <dbReference type="ARBA" id="ARBA00022833"/>
    </source>
</evidence>
<accession>W9WUG2</accession>
<comment type="caution">
    <text evidence="5">The sequence shown here is derived from an EMBL/GenBank/DDBJ whole genome shotgun (WGS) entry which is preliminary data.</text>
</comment>
<dbReference type="OrthoDB" id="10248475at2759"/>
<dbReference type="GO" id="GO:0004089">
    <property type="term" value="F:carbonate dehydratase activity"/>
    <property type="evidence" value="ECO:0007669"/>
    <property type="project" value="InterPro"/>
</dbReference>
<keyword evidence="2 4" id="KW-0479">Metal-binding</keyword>
<dbReference type="InterPro" id="IPR001765">
    <property type="entry name" value="Carbonic_anhydrase"/>
</dbReference>
<name>W9WUG2_9EURO</name>
<evidence type="ECO:0000256" key="1">
    <source>
        <dbReference type="ARBA" id="ARBA00006217"/>
    </source>
</evidence>